<dbReference type="Proteomes" id="UP000005551">
    <property type="component" value="Unassembled WGS sequence"/>
</dbReference>
<accession>I5CAF0</accession>
<dbReference type="GO" id="GO:0004222">
    <property type="term" value="F:metalloendopeptidase activity"/>
    <property type="evidence" value="ECO:0007669"/>
    <property type="project" value="TreeGrafter"/>
</dbReference>
<dbReference type="SUPFAM" id="SSF51261">
    <property type="entry name" value="Duplicated hybrid motif"/>
    <property type="match status" value="1"/>
</dbReference>
<dbReference type="PANTHER" id="PTHR21666">
    <property type="entry name" value="PEPTIDASE-RELATED"/>
    <property type="match status" value="1"/>
</dbReference>
<dbReference type="InterPro" id="IPR016047">
    <property type="entry name" value="M23ase_b-sheet_dom"/>
</dbReference>
<evidence type="ECO:0000259" key="1">
    <source>
        <dbReference type="Pfam" id="PF01551"/>
    </source>
</evidence>
<dbReference type="AlphaFoldDB" id="I5CAF0"/>
<proteinExistence type="predicted"/>
<comment type="caution">
    <text evidence="2">The sequence shown here is derived from an EMBL/GenBank/DDBJ whole genome shotgun (WGS) entry which is preliminary data.</text>
</comment>
<feature type="domain" description="M23ase beta-sheet core" evidence="1">
    <location>
        <begin position="49"/>
        <end position="147"/>
    </location>
</feature>
<dbReference type="CDD" id="cd12797">
    <property type="entry name" value="M23_peptidase"/>
    <property type="match status" value="1"/>
</dbReference>
<dbReference type="PANTHER" id="PTHR21666:SF270">
    <property type="entry name" value="MUREIN HYDROLASE ACTIVATOR ENVC"/>
    <property type="match status" value="1"/>
</dbReference>
<name>I5CAF0_9BACT</name>
<protein>
    <submittedName>
        <fullName evidence="2">Peptidase M23</fullName>
    </submittedName>
</protein>
<dbReference type="Gene3D" id="2.70.70.10">
    <property type="entry name" value="Glucose Permease (Domain IIA)"/>
    <property type="match status" value="1"/>
</dbReference>
<dbReference type="STRING" id="1189621.A3SI_02096"/>
<organism evidence="2 3">
    <name type="scientific">Nitritalea halalkaliphila LW7</name>
    <dbReference type="NCBI Taxonomy" id="1189621"/>
    <lineage>
        <taxon>Bacteria</taxon>
        <taxon>Pseudomonadati</taxon>
        <taxon>Bacteroidota</taxon>
        <taxon>Cytophagia</taxon>
        <taxon>Cytophagales</taxon>
        <taxon>Cyclobacteriaceae</taxon>
        <taxon>Nitritalea</taxon>
    </lineage>
</organism>
<dbReference type="InterPro" id="IPR050570">
    <property type="entry name" value="Cell_wall_metabolism_enzyme"/>
</dbReference>
<keyword evidence="3" id="KW-1185">Reference proteome</keyword>
<reference evidence="2 3" key="1">
    <citation type="submission" date="2012-05" db="EMBL/GenBank/DDBJ databases">
        <title>Genome sequence of Nitritalea halalkaliphila LW7.</title>
        <authorList>
            <person name="Jangir P.K."/>
            <person name="Singh A."/>
            <person name="Shivaji S."/>
            <person name="Sharma R."/>
        </authorList>
    </citation>
    <scope>NUCLEOTIDE SEQUENCE [LARGE SCALE GENOMIC DNA]</scope>
    <source>
        <strain evidence="2 3">LW7</strain>
    </source>
</reference>
<evidence type="ECO:0000313" key="3">
    <source>
        <dbReference type="Proteomes" id="UP000005551"/>
    </source>
</evidence>
<dbReference type="EMBL" id="AJYA01000002">
    <property type="protein sequence ID" value="EIM78802.1"/>
    <property type="molecule type" value="Genomic_DNA"/>
</dbReference>
<dbReference type="Pfam" id="PF01551">
    <property type="entry name" value="Peptidase_M23"/>
    <property type="match status" value="1"/>
</dbReference>
<sequence>MPLEDTAAFTAFIQAACGGKIGFGGYGEHRAVYQRSSVFATADQDFRDIHMGVDLWTEAGSPIFAPLEGYIHSFQDNAGFGNYGPTLLLAHPMGEKTLYSLYGHLALEDLQQYTVGAAIAKGQRIGTIGPYPENGDWPPHLHFQLMWDLLGHVGDFPGVCARKDWPRFAANGPDPNLLLGFPGAGTAD</sequence>
<gene>
    <name evidence="2" type="ORF">A3SI_02096</name>
</gene>
<evidence type="ECO:0000313" key="2">
    <source>
        <dbReference type="EMBL" id="EIM78802.1"/>
    </source>
</evidence>
<dbReference type="InterPro" id="IPR011055">
    <property type="entry name" value="Dup_hybrid_motif"/>
</dbReference>